<evidence type="ECO:0000256" key="5">
    <source>
        <dbReference type="ARBA" id="ARBA00022777"/>
    </source>
</evidence>
<dbReference type="Pfam" id="PF02518">
    <property type="entry name" value="HATPase_c"/>
    <property type="match status" value="1"/>
</dbReference>
<dbReference type="Pfam" id="PF00512">
    <property type="entry name" value="HisKA"/>
    <property type="match status" value="1"/>
</dbReference>
<sequence>MIKIRLTALSILFMICTILISINYYTLRTTSAVRAYISGESQYSKGQKDASNNLMLYLITNEEQYWSAFEKGLSIPIGDSLARIAMQTGDSIQQMQEGLLQGKNHEKDIDHMIWLFEKFQNISFMKEAISIWKEGDFHVGRLSDLGMKYRQVILTGKLTKSETINALKQISEVSDLLTTIERDFSTVLGKTARTINSWLFWVNVFFIVLLIGLAGRLGLRALKKLTTANALRNNLMNGSFESSIWYDKDSVISFWNPQAEKTFGWTKDEIIGQKLTDTIIPKELINQHQEGIKNYIRVGIPPLPNPRVETIALHKDGTVIPIELSILTLNENQDALFCAHIYDLRAKKELEDQNIKRASYLHTILNSTDNGILATNQAGEALEANEQFAHLWKINTAQLDIIRDFKTVAAFIYDQIENADETWTELIELHSSNDTHTCLVHCKDGRIFERHSVPMILDGKNVGRVWSFRNITEKKNAEDKYRELFENSLEGIYVADGEGSFTTVNPAMVKMFGYESREEFCKLVPGAGSLMVNQQDRMKIRELLQMTGEVNGIEHQVYKKNGDIIWVRSNIRVHFNGSNPIKYEGSLEDITDRKEAQNLLVQQIDELKKVNFELDRFVYSVSHDLRAPLLSIKGLVNISITEKPSPPLMKYLELITTSVDRLDKFIMDILDYSRNSRLEIQYQLIHFDTIIQETINNLSHIGGYQRLKFKNKIELNHPFKTDKRRISMILSNLISNAIKYQDYDKASEIMIEISESAAGLRIEVADNGIGIEPDQQCKIFDMFYRASDRSKGAGLGLYIIKEAVEKMNGSIELNSMLGKFTRFTITLPFIKTNNHLHKKIEA</sequence>
<feature type="transmembrane region" description="Helical" evidence="6">
    <location>
        <begin position="6"/>
        <end position="27"/>
    </location>
</feature>
<dbReference type="InterPro" id="IPR035965">
    <property type="entry name" value="PAS-like_dom_sf"/>
</dbReference>
<evidence type="ECO:0000259" key="9">
    <source>
        <dbReference type="PROSITE" id="PS50113"/>
    </source>
</evidence>
<keyword evidence="3" id="KW-0597">Phosphoprotein</keyword>
<feature type="domain" description="PAS" evidence="8">
    <location>
        <begin position="477"/>
        <end position="518"/>
    </location>
</feature>
<organism evidence="10 11">
    <name type="scientific">Reichenbachiella carrageenanivorans</name>
    <dbReference type="NCBI Taxonomy" id="2979869"/>
    <lineage>
        <taxon>Bacteria</taxon>
        <taxon>Pseudomonadati</taxon>
        <taxon>Bacteroidota</taxon>
        <taxon>Cytophagia</taxon>
        <taxon>Cytophagales</taxon>
        <taxon>Reichenbachiellaceae</taxon>
        <taxon>Reichenbachiella</taxon>
    </lineage>
</organism>
<dbReference type="PROSITE" id="PS50112">
    <property type="entry name" value="PAS"/>
    <property type="match status" value="2"/>
</dbReference>
<dbReference type="PANTHER" id="PTHR43304">
    <property type="entry name" value="PHYTOCHROME-LIKE PROTEIN CPH1"/>
    <property type="match status" value="1"/>
</dbReference>
<feature type="domain" description="PAS" evidence="8">
    <location>
        <begin position="247"/>
        <end position="299"/>
    </location>
</feature>
<dbReference type="SMART" id="SM00388">
    <property type="entry name" value="HisKA"/>
    <property type="match status" value="1"/>
</dbReference>
<dbReference type="InterPro" id="IPR004358">
    <property type="entry name" value="Sig_transdc_His_kin-like_C"/>
</dbReference>
<dbReference type="SMART" id="SM00387">
    <property type="entry name" value="HATPase_c"/>
    <property type="match status" value="1"/>
</dbReference>
<protein>
    <recommendedName>
        <fullName evidence="2">histidine kinase</fullName>
        <ecNumber evidence="2">2.7.13.3</ecNumber>
    </recommendedName>
</protein>
<dbReference type="SUPFAM" id="SSF55874">
    <property type="entry name" value="ATPase domain of HSP90 chaperone/DNA topoisomerase II/histidine kinase"/>
    <property type="match status" value="1"/>
</dbReference>
<dbReference type="RefSeq" id="WP_263050275.1">
    <property type="nucleotide sequence ID" value="NZ_CP106735.1"/>
</dbReference>
<dbReference type="InterPro" id="IPR052162">
    <property type="entry name" value="Sensor_kinase/Photoreceptor"/>
</dbReference>
<dbReference type="EC" id="2.7.13.3" evidence="2"/>
<feature type="domain" description="PAC" evidence="9">
    <location>
        <begin position="551"/>
        <end position="602"/>
    </location>
</feature>
<dbReference type="PROSITE" id="PS50109">
    <property type="entry name" value="HIS_KIN"/>
    <property type="match status" value="1"/>
</dbReference>
<dbReference type="PROSITE" id="PS50113">
    <property type="entry name" value="PAC"/>
    <property type="match status" value="1"/>
</dbReference>
<dbReference type="InterPro" id="IPR003661">
    <property type="entry name" value="HisK_dim/P_dom"/>
</dbReference>
<dbReference type="SMART" id="SM00091">
    <property type="entry name" value="PAS"/>
    <property type="match status" value="3"/>
</dbReference>
<gene>
    <name evidence="10" type="ORF">N7E81_14305</name>
</gene>
<dbReference type="Gene3D" id="3.30.450.20">
    <property type="entry name" value="PAS domain"/>
    <property type="match status" value="3"/>
</dbReference>
<evidence type="ECO:0000259" key="7">
    <source>
        <dbReference type="PROSITE" id="PS50109"/>
    </source>
</evidence>
<keyword evidence="6" id="KW-1133">Transmembrane helix</keyword>
<keyword evidence="6" id="KW-0812">Transmembrane</keyword>
<evidence type="ECO:0000256" key="3">
    <source>
        <dbReference type="ARBA" id="ARBA00022553"/>
    </source>
</evidence>
<evidence type="ECO:0000256" key="4">
    <source>
        <dbReference type="ARBA" id="ARBA00022679"/>
    </source>
</evidence>
<evidence type="ECO:0000313" key="11">
    <source>
        <dbReference type="Proteomes" id="UP001062165"/>
    </source>
</evidence>
<dbReference type="InterPro" id="IPR036097">
    <property type="entry name" value="HisK_dim/P_sf"/>
</dbReference>
<feature type="transmembrane region" description="Helical" evidence="6">
    <location>
        <begin position="198"/>
        <end position="219"/>
    </location>
</feature>
<dbReference type="InterPro" id="IPR003594">
    <property type="entry name" value="HATPase_dom"/>
</dbReference>
<keyword evidence="6" id="KW-0472">Membrane</keyword>
<dbReference type="SMART" id="SM00086">
    <property type="entry name" value="PAC"/>
    <property type="match status" value="3"/>
</dbReference>
<keyword evidence="5" id="KW-0418">Kinase</keyword>
<dbReference type="NCBIfam" id="TIGR00229">
    <property type="entry name" value="sensory_box"/>
    <property type="match status" value="2"/>
</dbReference>
<dbReference type="Pfam" id="PF13426">
    <property type="entry name" value="PAS_9"/>
    <property type="match status" value="1"/>
</dbReference>
<dbReference type="Proteomes" id="UP001062165">
    <property type="component" value="Chromosome"/>
</dbReference>
<accession>A0ABY6D3V7</accession>
<dbReference type="CDD" id="cd00130">
    <property type="entry name" value="PAS"/>
    <property type="match status" value="2"/>
</dbReference>
<dbReference type="Gene3D" id="1.10.287.130">
    <property type="match status" value="1"/>
</dbReference>
<evidence type="ECO:0000259" key="8">
    <source>
        <dbReference type="PROSITE" id="PS50112"/>
    </source>
</evidence>
<comment type="catalytic activity">
    <reaction evidence="1">
        <text>ATP + protein L-histidine = ADP + protein N-phospho-L-histidine.</text>
        <dbReference type="EC" id="2.7.13.3"/>
    </reaction>
</comment>
<name>A0ABY6D3V7_9BACT</name>
<reference evidence="10" key="1">
    <citation type="submission" date="2022-10" db="EMBL/GenBank/DDBJ databases">
        <title>Comparative genomics and taxonomic characterization of three novel marine species of genus Reichenbachiella exhibiting antioxidant and polysaccharide degradation activities.</title>
        <authorList>
            <person name="Muhammad N."/>
            <person name="Lee Y.-J."/>
            <person name="Ko J."/>
            <person name="Kim S.-G."/>
        </authorList>
    </citation>
    <scope>NUCLEOTIDE SEQUENCE</scope>
    <source>
        <strain evidence="10">Wsw4-B4</strain>
    </source>
</reference>
<dbReference type="Gene3D" id="3.30.565.10">
    <property type="entry name" value="Histidine kinase-like ATPase, C-terminal domain"/>
    <property type="match status" value="1"/>
</dbReference>
<evidence type="ECO:0000256" key="2">
    <source>
        <dbReference type="ARBA" id="ARBA00012438"/>
    </source>
</evidence>
<dbReference type="InterPro" id="IPR005467">
    <property type="entry name" value="His_kinase_dom"/>
</dbReference>
<evidence type="ECO:0000313" key="10">
    <source>
        <dbReference type="EMBL" id="UXX78530.1"/>
    </source>
</evidence>
<evidence type="ECO:0000256" key="1">
    <source>
        <dbReference type="ARBA" id="ARBA00000085"/>
    </source>
</evidence>
<dbReference type="SUPFAM" id="SSF55785">
    <property type="entry name" value="PYP-like sensor domain (PAS domain)"/>
    <property type="match status" value="3"/>
</dbReference>
<proteinExistence type="predicted"/>
<dbReference type="Pfam" id="PF13188">
    <property type="entry name" value="PAS_8"/>
    <property type="match status" value="1"/>
</dbReference>
<dbReference type="CDD" id="cd00082">
    <property type="entry name" value="HisKA"/>
    <property type="match status" value="1"/>
</dbReference>
<dbReference type="CDD" id="cd00075">
    <property type="entry name" value="HATPase"/>
    <property type="match status" value="1"/>
</dbReference>
<dbReference type="PANTHER" id="PTHR43304:SF1">
    <property type="entry name" value="PAC DOMAIN-CONTAINING PROTEIN"/>
    <property type="match status" value="1"/>
</dbReference>
<evidence type="ECO:0000256" key="6">
    <source>
        <dbReference type="SAM" id="Phobius"/>
    </source>
</evidence>
<dbReference type="InterPro" id="IPR001610">
    <property type="entry name" value="PAC"/>
</dbReference>
<dbReference type="PRINTS" id="PR00344">
    <property type="entry name" value="BCTRLSENSOR"/>
</dbReference>
<keyword evidence="4" id="KW-0808">Transferase</keyword>
<dbReference type="EMBL" id="CP106735">
    <property type="protein sequence ID" value="UXX78530.1"/>
    <property type="molecule type" value="Genomic_DNA"/>
</dbReference>
<feature type="domain" description="Histidine kinase" evidence="7">
    <location>
        <begin position="620"/>
        <end position="831"/>
    </location>
</feature>
<dbReference type="InterPro" id="IPR000700">
    <property type="entry name" value="PAS-assoc_C"/>
</dbReference>
<keyword evidence="11" id="KW-1185">Reference proteome</keyword>
<dbReference type="SUPFAM" id="SSF47384">
    <property type="entry name" value="Homodimeric domain of signal transducing histidine kinase"/>
    <property type="match status" value="1"/>
</dbReference>
<dbReference type="InterPro" id="IPR000014">
    <property type="entry name" value="PAS"/>
</dbReference>
<dbReference type="InterPro" id="IPR036890">
    <property type="entry name" value="HATPase_C_sf"/>
</dbReference>